<evidence type="ECO:0000256" key="3">
    <source>
        <dbReference type="ARBA" id="ARBA00007823"/>
    </source>
</evidence>
<evidence type="ECO:0000259" key="12">
    <source>
        <dbReference type="Pfam" id="PF13691"/>
    </source>
</evidence>
<dbReference type="CDD" id="cd07718">
    <property type="entry name" value="RNaseZ_ELAC1_ELAC2-C-term-like_MBL-fold"/>
    <property type="match status" value="1"/>
</dbReference>
<dbReference type="PANTHER" id="PTHR12553:SF49">
    <property type="entry name" value="ZINC PHOSPHODIESTERASE ELAC PROTEIN 2"/>
    <property type="match status" value="1"/>
</dbReference>
<comment type="catalytic activity">
    <reaction evidence="1">
        <text>Endonucleolytic cleavage of RNA, removing extra 3' nucleotides from tRNA precursor, generating 3' termini of tRNAs. A 3'-hydroxy group is left at the tRNA terminus and a 5'-phosphoryl group is left at the trailer molecule.</text>
        <dbReference type="EC" id="3.1.26.11"/>
    </reaction>
</comment>
<dbReference type="OrthoDB" id="527344at2759"/>
<dbReference type="InterPro" id="IPR047151">
    <property type="entry name" value="RNZ2-like"/>
</dbReference>
<dbReference type="RefSeq" id="XP_033587448.1">
    <property type="nucleotide sequence ID" value="XM_033731942.1"/>
</dbReference>
<dbReference type="Proteomes" id="UP000799767">
    <property type="component" value="Unassembled WGS sequence"/>
</dbReference>
<reference evidence="13" key="1">
    <citation type="journal article" date="2020" name="Stud. Mycol.">
        <title>101 Dothideomycetes genomes: a test case for predicting lifestyles and emergence of pathogens.</title>
        <authorList>
            <person name="Haridas S."/>
            <person name="Albert R."/>
            <person name="Binder M."/>
            <person name="Bloem J."/>
            <person name="Labutti K."/>
            <person name="Salamov A."/>
            <person name="Andreopoulos B."/>
            <person name="Baker S."/>
            <person name="Barry K."/>
            <person name="Bills G."/>
            <person name="Bluhm B."/>
            <person name="Cannon C."/>
            <person name="Castanera R."/>
            <person name="Culley D."/>
            <person name="Daum C."/>
            <person name="Ezra D."/>
            <person name="Gonzalez J."/>
            <person name="Henrissat B."/>
            <person name="Kuo A."/>
            <person name="Liang C."/>
            <person name="Lipzen A."/>
            <person name="Lutzoni F."/>
            <person name="Magnuson J."/>
            <person name="Mondo S."/>
            <person name="Nolan M."/>
            <person name="Ohm R."/>
            <person name="Pangilinan J."/>
            <person name="Park H.-J."/>
            <person name="Ramirez L."/>
            <person name="Alfaro M."/>
            <person name="Sun H."/>
            <person name="Tritt A."/>
            <person name="Yoshinaga Y."/>
            <person name="Zwiers L.-H."/>
            <person name="Turgeon B."/>
            <person name="Goodwin S."/>
            <person name="Spatafora J."/>
            <person name="Crous P."/>
            <person name="Grigoriev I."/>
        </authorList>
    </citation>
    <scope>NUCLEOTIDE SEQUENCE</scope>
    <source>
        <strain evidence="13">CBS 113389</strain>
    </source>
</reference>
<evidence type="ECO:0000256" key="1">
    <source>
        <dbReference type="ARBA" id="ARBA00000402"/>
    </source>
</evidence>
<keyword evidence="7" id="KW-0479">Metal-binding</keyword>
<dbReference type="Pfam" id="PF23023">
    <property type="entry name" value="Anti-Pycsar_Apyc1"/>
    <property type="match status" value="1"/>
</dbReference>
<evidence type="ECO:0000256" key="4">
    <source>
        <dbReference type="ARBA" id="ARBA00012477"/>
    </source>
</evidence>
<name>A0A6A6PLC1_9PEZI</name>
<keyword evidence="14" id="KW-1185">Reference proteome</keyword>
<feature type="compositionally biased region" description="Basic residues" evidence="11">
    <location>
        <begin position="947"/>
        <end position="959"/>
    </location>
</feature>
<keyword evidence="5" id="KW-0819">tRNA processing</keyword>
<evidence type="ECO:0000313" key="13">
    <source>
        <dbReference type="EMBL" id="KAF2480878.1"/>
    </source>
</evidence>
<dbReference type="Gene3D" id="3.60.15.10">
    <property type="entry name" value="Ribonuclease Z/Hydroxyacylglutathione hydrolase-like"/>
    <property type="match status" value="2"/>
</dbReference>
<keyword evidence="8" id="KW-0255">Endonuclease</keyword>
<accession>A0A6A6PLC1</accession>
<feature type="region of interest" description="Disordered" evidence="11">
    <location>
        <begin position="188"/>
        <end position="230"/>
    </location>
</feature>
<evidence type="ECO:0000256" key="6">
    <source>
        <dbReference type="ARBA" id="ARBA00022722"/>
    </source>
</evidence>
<evidence type="ECO:0000256" key="10">
    <source>
        <dbReference type="ARBA" id="ARBA00022833"/>
    </source>
</evidence>
<feature type="region of interest" description="Disordered" evidence="11">
    <location>
        <begin position="928"/>
        <end position="959"/>
    </location>
</feature>
<feature type="domain" description="tRNase Z endonuclease" evidence="12">
    <location>
        <begin position="6"/>
        <end position="68"/>
    </location>
</feature>
<comment type="similarity">
    <text evidence="3">Belongs to the RNase Z family.</text>
</comment>
<dbReference type="PANTHER" id="PTHR12553">
    <property type="entry name" value="ZINC PHOSPHODIESTERASE ELAC PROTEIN 2"/>
    <property type="match status" value="1"/>
</dbReference>
<gene>
    <name evidence="13" type="ORF">BDY17DRAFT_270459</name>
</gene>
<dbReference type="Pfam" id="PF13691">
    <property type="entry name" value="Lactamase_B_4"/>
    <property type="match status" value="1"/>
</dbReference>
<evidence type="ECO:0000256" key="2">
    <source>
        <dbReference type="ARBA" id="ARBA00001947"/>
    </source>
</evidence>
<dbReference type="SUPFAM" id="SSF56281">
    <property type="entry name" value="Metallo-hydrolase/oxidoreductase"/>
    <property type="match status" value="2"/>
</dbReference>
<protein>
    <recommendedName>
        <fullName evidence="4">ribonuclease Z</fullName>
        <ecNumber evidence="4">3.1.26.11</ecNumber>
    </recommendedName>
</protein>
<feature type="compositionally biased region" description="Low complexity" evidence="11">
    <location>
        <begin position="869"/>
        <end position="881"/>
    </location>
</feature>
<dbReference type="InterPro" id="IPR027794">
    <property type="entry name" value="tRNase_Z_dom"/>
</dbReference>
<dbReference type="GO" id="GO:0046872">
    <property type="term" value="F:metal ion binding"/>
    <property type="evidence" value="ECO:0007669"/>
    <property type="project" value="UniProtKB-KW"/>
</dbReference>
<dbReference type="EMBL" id="MU001639">
    <property type="protein sequence ID" value="KAF2480878.1"/>
    <property type="molecule type" value="Genomic_DNA"/>
</dbReference>
<dbReference type="EC" id="3.1.26.11" evidence="4"/>
<evidence type="ECO:0000256" key="5">
    <source>
        <dbReference type="ARBA" id="ARBA00022694"/>
    </source>
</evidence>
<dbReference type="GO" id="GO:1990180">
    <property type="term" value="P:mitochondrial tRNA 3'-end processing"/>
    <property type="evidence" value="ECO:0007669"/>
    <property type="project" value="TreeGrafter"/>
</dbReference>
<evidence type="ECO:0000256" key="8">
    <source>
        <dbReference type="ARBA" id="ARBA00022759"/>
    </source>
</evidence>
<evidence type="ECO:0000256" key="7">
    <source>
        <dbReference type="ARBA" id="ARBA00022723"/>
    </source>
</evidence>
<evidence type="ECO:0000256" key="11">
    <source>
        <dbReference type="SAM" id="MobiDB-lite"/>
    </source>
</evidence>
<dbReference type="GO" id="GO:0042781">
    <property type="term" value="F:3'-tRNA processing endoribonuclease activity"/>
    <property type="evidence" value="ECO:0007669"/>
    <property type="project" value="UniProtKB-EC"/>
</dbReference>
<evidence type="ECO:0000313" key="14">
    <source>
        <dbReference type="Proteomes" id="UP000799767"/>
    </source>
</evidence>
<feature type="compositionally biased region" description="Low complexity" evidence="11">
    <location>
        <begin position="188"/>
        <end position="206"/>
    </location>
</feature>
<comment type="cofactor">
    <cofactor evidence="2">
        <name>Zn(2+)</name>
        <dbReference type="ChEBI" id="CHEBI:29105"/>
    </cofactor>
</comment>
<dbReference type="InterPro" id="IPR036866">
    <property type="entry name" value="RibonucZ/Hydroxyglut_hydro"/>
</dbReference>
<keyword evidence="10" id="KW-0862">Zinc</keyword>
<dbReference type="GeneID" id="54472944"/>
<dbReference type="AlphaFoldDB" id="A0A6A6PLC1"/>
<feature type="region of interest" description="Disordered" evidence="11">
    <location>
        <begin position="860"/>
        <end position="881"/>
    </location>
</feature>
<keyword evidence="6" id="KW-0540">Nuclease</keyword>
<sequence>MRSFVQVLTTPTADTPGTTLILHFDKKRYLIGSLGEGTQRACVQMGARLLKVSECFVTGRTEWSNVGGLLGMVLTLADSAASSQASALEEALFKAKAKAKREGWSEDYEKMRKMEDEIRNEVKANSVLNIFGPQNMNHMLATARRFIFRKGMPLNVHEVRGETHSKDTEEPWAPYWADDNIKVWAMSISPDSSTKSPSSSEGSSASPRKRSIEQVYEGEAVPDGTVANDLSPKERDMLTVKAVVSEMFDSTWRLDTLHETPLSSVRLPATIFVRNSDTNKVERYQGPLPGGPQPLPDPNRTVLVRRPWPGALIESLPYTEPAKQAISYIIRNHLQRGKFNKQRAVELKVEEGPKFRELSNGNSVLNKDGETITSDMVLGETRDGGGFAVVDLPDPSYIDNLINRPEWREAKVMAGVGAIIWICGQDVAQDLRVTQFMKEFVNLQHIVSSAEHCPNQISMDSSAASTVRLRKIDPVRFRTPVHDDAIPKVLSGTNVTMAARGQVVQLEPSFELQDKQIVPPLSIAEVEKEMSSDILGEAAKAHQAIEADQDQESLWAANIPDKEAEIITLGTGSALPSKYRNVSATLLRVPGWGSMLFDCGENTLGQLKRVFTPTELQQVLRELRLIFISHMHADHHLGTVGVIKAWYAEVHNSQPASTDSLLQSQLNDQRRLAVVSEPAMLQWLMEYAAVEDYGYSRLASLHISPHERNKRRPSKLGWFVPPTEFTGLTPQERMEKHARNSIPASHPILRLTDIQAVSVTHCHGARAVSISFPSGLKVSYSGDCRPSTAFAHIGRGSHVCIHEATFDDELLSDAKAKNHSTTSEALGVAQAMGAKACVLTHFSQRYQKLPVLEYRETEEEKAEEESLLAPAPTAGSATTAPPEAVRLKVSADMRVAVAFDYMRIKVGEIGQMEKFTPALLKLFAEEDKSEKTGNGVVGVEEGEKGSGKKKGKGKRGGGA</sequence>
<proteinExistence type="inferred from homology"/>
<evidence type="ECO:0000256" key="9">
    <source>
        <dbReference type="ARBA" id="ARBA00022801"/>
    </source>
</evidence>
<organism evidence="13 14">
    <name type="scientific">Neohortaea acidophila</name>
    <dbReference type="NCBI Taxonomy" id="245834"/>
    <lineage>
        <taxon>Eukaryota</taxon>
        <taxon>Fungi</taxon>
        <taxon>Dikarya</taxon>
        <taxon>Ascomycota</taxon>
        <taxon>Pezizomycotina</taxon>
        <taxon>Dothideomycetes</taxon>
        <taxon>Dothideomycetidae</taxon>
        <taxon>Mycosphaerellales</taxon>
        <taxon>Teratosphaeriaceae</taxon>
        <taxon>Neohortaea</taxon>
    </lineage>
</organism>
<dbReference type="GO" id="GO:0005739">
    <property type="term" value="C:mitochondrion"/>
    <property type="evidence" value="ECO:0007669"/>
    <property type="project" value="TreeGrafter"/>
</dbReference>
<keyword evidence="9" id="KW-0378">Hydrolase</keyword>